<keyword evidence="3" id="KW-1185">Reference proteome</keyword>
<proteinExistence type="predicted"/>
<organism evidence="2 3">
    <name type="scientific">Paenibacillus sonchi</name>
    <dbReference type="NCBI Taxonomy" id="373687"/>
    <lineage>
        <taxon>Bacteria</taxon>
        <taxon>Bacillati</taxon>
        <taxon>Bacillota</taxon>
        <taxon>Bacilli</taxon>
        <taxon>Bacillales</taxon>
        <taxon>Paenibacillaceae</taxon>
        <taxon>Paenibacillus</taxon>
        <taxon>Paenibacillus sonchi group</taxon>
    </lineage>
</organism>
<dbReference type="Proteomes" id="UP000595841">
    <property type="component" value="Chromosome"/>
</dbReference>
<gene>
    <name evidence="2" type="ORF">JI735_28505</name>
</gene>
<evidence type="ECO:0008006" key="4">
    <source>
        <dbReference type="Google" id="ProtNLM"/>
    </source>
</evidence>
<dbReference type="GO" id="GO:0016787">
    <property type="term" value="F:hydrolase activity"/>
    <property type="evidence" value="ECO:0007669"/>
    <property type="project" value="InterPro"/>
</dbReference>
<dbReference type="InterPro" id="IPR029058">
    <property type="entry name" value="AB_hydrolase_fold"/>
</dbReference>
<protein>
    <recommendedName>
        <fullName evidence="4">Pectinacetylesterase</fullName>
    </recommendedName>
</protein>
<dbReference type="PANTHER" id="PTHR21562">
    <property type="entry name" value="NOTUM-RELATED"/>
    <property type="match status" value="1"/>
</dbReference>
<dbReference type="AlphaFoldDB" id="A0A974PAQ0"/>
<dbReference type="Pfam" id="PF03283">
    <property type="entry name" value="PAE"/>
    <property type="match status" value="1"/>
</dbReference>
<feature type="compositionally biased region" description="Basic and acidic residues" evidence="1">
    <location>
        <begin position="393"/>
        <end position="403"/>
    </location>
</feature>
<dbReference type="PANTHER" id="PTHR21562:SF83">
    <property type="entry name" value="PECTIN ACETYLESTERASE 4"/>
    <property type="match status" value="1"/>
</dbReference>
<reference evidence="2 3" key="1">
    <citation type="submission" date="2021-01" db="EMBL/GenBank/DDBJ databases">
        <title>Whole genome sequence of Paenibacillus sonchi LMG 24727 for comparative genomics.</title>
        <authorList>
            <person name="Lee G."/>
            <person name="Kim M.-J."/>
            <person name="Lim K."/>
            <person name="Shin J.-H."/>
        </authorList>
    </citation>
    <scope>NUCLEOTIDE SEQUENCE [LARGE SCALE GENOMIC DNA]</scope>
    <source>
        <strain evidence="2 3">LMG 24727</strain>
    </source>
</reference>
<sequence length="413" mass="45807">MKRKTGKWLKISLVALLAIILAGAGVVYAFVIKRPTQIAEYADTKPHKWNRVELGGNVRSSDGSEYYLLTKKGSSRNWIIFFSGGGVSWDAPSAANPMKITNILTGKDPGNYFASVPFYMLTLLDGIMADRPENPFREWNVAYIPYSTGDFHIGNRIAKYPEKDGSSLIVNYNGKNNVQSSLDWIYEHAVQPDKLLIAGESAGGFGSAFWAREIAGHYKDAEIYQYSDSSFLYSDKWPGIVDNEWHADFKENFGYPAAADLIGAAVRGNSRQMADGTVFLQSYSLYDEILTHFENKINDKAPVSSQSDAAAWSRRMTSAVRELAETLPNYVYFVTDDGLDAKKGTTSHTFATRDVLFKTEEDGVRLADWLDDIINKRQKYSVGGKLLSAPADEGERTEKKGTPEENGGTKGGE</sequence>
<evidence type="ECO:0000313" key="3">
    <source>
        <dbReference type="Proteomes" id="UP000595841"/>
    </source>
</evidence>
<dbReference type="RefSeq" id="WP_051052078.1">
    <property type="nucleotide sequence ID" value="NZ_CP068595.1"/>
</dbReference>
<feature type="region of interest" description="Disordered" evidence="1">
    <location>
        <begin position="384"/>
        <end position="413"/>
    </location>
</feature>
<accession>A0A974PAQ0</accession>
<dbReference type="SUPFAM" id="SSF53474">
    <property type="entry name" value="alpha/beta-Hydrolases"/>
    <property type="match status" value="1"/>
</dbReference>
<name>A0A974PAQ0_9BACL</name>
<dbReference type="InterPro" id="IPR004963">
    <property type="entry name" value="PAE/NOTUM"/>
</dbReference>
<dbReference type="KEGG" id="pson:JI735_28505"/>
<dbReference type="EMBL" id="CP068595">
    <property type="protein sequence ID" value="QQZ60404.1"/>
    <property type="molecule type" value="Genomic_DNA"/>
</dbReference>
<evidence type="ECO:0000313" key="2">
    <source>
        <dbReference type="EMBL" id="QQZ60404.1"/>
    </source>
</evidence>
<evidence type="ECO:0000256" key="1">
    <source>
        <dbReference type="SAM" id="MobiDB-lite"/>
    </source>
</evidence>